<organism evidence="1">
    <name type="scientific">Caldithrix abyssi</name>
    <dbReference type="NCBI Taxonomy" id="187145"/>
    <lineage>
        <taxon>Bacteria</taxon>
        <taxon>Pseudomonadati</taxon>
        <taxon>Calditrichota</taxon>
        <taxon>Calditrichia</taxon>
        <taxon>Calditrichales</taxon>
        <taxon>Calditrichaceae</taxon>
        <taxon>Caldithrix</taxon>
    </lineage>
</organism>
<proteinExistence type="predicted"/>
<accession>A0A7V5PNZ4</accession>
<dbReference type="Proteomes" id="UP000886124">
    <property type="component" value="Unassembled WGS sequence"/>
</dbReference>
<protein>
    <recommendedName>
        <fullName evidence="2">T9SS type A sorting domain-containing protein</fullName>
    </recommendedName>
</protein>
<sequence length="484" mass="54181">MRTTILILMLTATLSWAQGLYKSSFALGEEPNYFKEQLYGNGIVDLLSTDSVIWAATGYGLSKGVYDPAGGNWKWQSFDREDYKGKGGVSAMGLMDEHTLWIATAYDTVVQGDHLPAGGGLSYTRDGGQTWTHVPQPVDSLNVNYAPTTTVIQNLAYDIAFIDSTVWIATFGGGLRRSDDMGQTWQVVTTDSLFFSSLGNLNHRVFSLLAVDDTLWVGSADGISKSPDNGASWQRFRFSAIDSNTISGNFIVALDYQPATHTIWAATIEAENPNERRGVSVSSDWGKTWHRLLLDEGFFPHNFAFYGQQVYIASDRGLYFRPAPDQDWQLLTDLHDAESGNEIFQEEYYSVAVQQWNGNAFAWLGSSDGLAWKSLTEMNDDWHIIRSFVPIRLRPKPQVYAYPSPFSPSRQLYARFVYPEGSNLQEPIKIYDFAMNPVAEIPVNAYRPKWDGRNQSGDVVASGVYFYRAKVDGKTVWGKIVIIN</sequence>
<evidence type="ECO:0008006" key="2">
    <source>
        <dbReference type="Google" id="ProtNLM"/>
    </source>
</evidence>
<dbReference type="Gene3D" id="2.60.40.4070">
    <property type="match status" value="1"/>
</dbReference>
<reference evidence="1" key="1">
    <citation type="journal article" date="2020" name="mSystems">
        <title>Genome- and Community-Level Interaction Insights into Carbon Utilization and Element Cycling Functions of Hydrothermarchaeota in Hydrothermal Sediment.</title>
        <authorList>
            <person name="Zhou Z."/>
            <person name="Liu Y."/>
            <person name="Xu W."/>
            <person name="Pan J."/>
            <person name="Luo Z.H."/>
            <person name="Li M."/>
        </authorList>
    </citation>
    <scope>NUCLEOTIDE SEQUENCE [LARGE SCALE GENOMIC DNA]</scope>
    <source>
        <strain evidence="1">HyVt-527</strain>
    </source>
</reference>
<dbReference type="InterPro" id="IPR015943">
    <property type="entry name" value="WD40/YVTN_repeat-like_dom_sf"/>
</dbReference>
<name>A0A7V5PNZ4_CALAY</name>
<dbReference type="EMBL" id="DROD01000374">
    <property type="protein sequence ID" value="HHJ52616.1"/>
    <property type="molecule type" value="Genomic_DNA"/>
</dbReference>
<dbReference type="AlphaFoldDB" id="A0A7V5PNZ4"/>
<gene>
    <name evidence="1" type="ORF">ENJ89_05435</name>
</gene>
<evidence type="ECO:0000313" key="1">
    <source>
        <dbReference type="EMBL" id="HHJ52616.1"/>
    </source>
</evidence>
<comment type="caution">
    <text evidence="1">The sequence shown here is derived from an EMBL/GenBank/DDBJ whole genome shotgun (WGS) entry which is preliminary data.</text>
</comment>
<dbReference type="Gene3D" id="2.130.10.10">
    <property type="entry name" value="YVTN repeat-like/Quinoprotein amine dehydrogenase"/>
    <property type="match status" value="1"/>
</dbReference>
<dbReference type="SUPFAM" id="SSF110296">
    <property type="entry name" value="Oligoxyloglucan reducing end-specific cellobiohydrolase"/>
    <property type="match status" value="1"/>
</dbReference>
<dbReference type="CDD" id="cd15482">
    <property type="entry name" value="Sialidase_non-viral"/>
    <property type="match status" value="1"/>
</dbReference>